<reference evidence="1 2" key="1">
    <citation type="submission" date="2019-03" db="EMBL/GenBank/DDBJ databases">
        <title>Single cell metagenomics reveals metabolic interactions within the superorganism composed of flagellate Streblomastix strix and complex community of Bacteroidetes bacteria on its surface.</title>
        <authorList>
            <person name="Treitli S.C."/>
            <person name="Kolisko M."/>
            <person name="Husnik F."/>
            <person name="Keeling P."/>
            <person name="Hampl V."/>
        </authorList>
    </citation>
    <scope>NUCLEOTIDE SEQUENCE [LARGE SCALE GENOMIC DNA]</scope>
    <source>
        <strain evidence="1">ST1C</strain>
    </source>
</reference>
<name>A0A5J4T8M9_9EUKA</name>
<dbReference type="EMBL" id="SNRW01035809">
    <property type="protein sequence ID" value="KAA6354724.1"/>
    <property type="molecule type" value="Genomic_DNA"/>
</dbReference>
<evidence type="ECO:0000313" key="2">
    <source>
        <dbReference type="Proteomes" id="UP000324800"/>
    </source>
</evidence>
<accession>A0A5J4T8M9</accession>
<dbReference type="AlphaFoldDB" id="A0A5J4T8M9"/>
<protein>
    <submittedName>
        <fullName evidence="1">Uncharacterized protein</fullName>
    </submittedName>
</protein>
<dbReference type="Proteomes" id="UP000324800">
    <property type="component" value="Unassembled WGS sequence"/>
</dbReference>
<sequence length="128" mass="14304">MGSKAAKIYYPLKFLLVWKLATDDSFIRGYNSSKISARTNIQVKLLENLTTGIVDNTLVVDDRINNQNNHIELVATSAYPQPINAQITPQMHNLCDAVIRFTFDDAPDPQVLNLEIIGEIRGTMVRSG</sequence>
<comment type="caution">
    <text evidence="1">The sequence shown here is derived from an EMBL/GenBank/DDBJ whole genome shotgun (WGS) entry which is preliminary data.</text>
</comment>
<organism evidence="1 2">
    <name type="scientific">Streblomastix strix</name>
    <dbReference type="NCBI Taxonomy" id="222440"/>
    <lineage>
        <taxon>Eukaryota</taxon>
        <taxon>Metamonada</taxon>
        <taxon>Preaxostyla</taxon>
        <taxon>Oxymonadida</taxon>
        <taxon>Streblomastigidae</taxon>
        <taxon>Streblomastix</taxon>
    </lineage>
</organism>
<proteinExistence type="predicted"/>
<evidence type="ECO:0000313" key="1">
    <source>
        <dbReference type="EMBL" id="KAA6354724.1"/>
    </source>
</evidence>
<gene>
    <name evidence="1" type="ORF">EZS28_049749</name>
</gene>